<dbReference type="Proteomes" id="UP000015104">
    <property type="component" value="Unassembled WGS sequence"/>
</dbReference>
<dbReference type="EMBL" id="CAEY01000112">
    <property type="status" value="NOT_ANNOTATED_CDS"/>
    <property type="molecule type" value="Genomic_DNA"/>
</dbReference>
<dbReference type="AlphaFoldDB" id="T1KIE8"/>
<reference evidence="2" key="2">
    <citation type="submission" date="2015-06" db="UniProtKB">
        <authorList>
            <consortium name="EnsemblMetazoa"/>
        </authorList>
    </citation>
    <scope>IDENTIFICATION</scope>
</reference>
<protein>
    <submittedName>
        <fullName evidence="2">Uncharacterized protein</fullName>
    </submittedName>
</protein>
<sequence length="162" mass="19253">MTKRKTKRRPNFHPSHHRLVVLRNREDLTAWLDDIEEERKSEVERRQKERRTIRPSLYNRRRITRPGTDIKKELEELALEMKRGGWQEEPSPLKLDSEKKPEHGRIMKRIIPTVDDPTTPTIDLSPSPTFTPRYGLLFDSTDSNHIGRFYLQTQIFLDSPVI</sequence>
<accession>T1KIE8</accession>
<feature type="region of interest" description="Disordered" evidence="1">
    <location>
        <begin position="83"/>
        <end position="102"/>
    </location>
</feature>
<dbReference type="EnsemblMetazoa" id="tetur12g01110.1">
    <property type="protein sequence ID" value="tetur12g01110.1"/>
    <property type="gene ID" value="tetur12g01110"/>
</dbReference>
<organism evidence="2 3">
    <name type="scientific">Tetranychus urticae</name>
    <name type="common">Two-spotted spider mite</name>
    <dbReference type="NCBI Taxonomy" id="32264"/>
    <lineage>
        <taxon>Eukaryota</taxon>
        <taxon>Metazoa</taxon>
        <taxon>Ecdysozoa</taxon>
        <taxon>Arthropoda</taxon>
        <taxon>Chelicerata</taxon>
        <taxon>Arachnida</taxon>
        <taxon>Acari</taxon>
        <taxon>Acariformes</taxon>
        <taxon>Trombidiformes</taxon>
        <taxon>Prostigmata</taxon>
        <taxon>Eleutherengona</taxon>
        <taxon>Raphignathae</taxon>
        <taxon>Tetranychoidea</taxon>
        <taxon>Tetranychidae</taxon>
        <taxon>Tetranychus</taxon>
    </lineage>
</organism>
<evidence type="ECO:0000313" key="3">
    <source>
        <dbReference type="Proteomes" id="UP000015104"/>
    </source>
</evidence>
<keyword evidence="3" id="KW-1185">Reference proteome</keyword>
<name>T1KIE8_TETUR</name>
<evidence type="ECO:0000313" key="2">
    <source>
        <dbReference type="EnsemblMetazoa" id="tetur12g01110.1"/>
    </source>
</evidence>
<proteinExistence type="predicted"/>
<evidence type="ECO:0000256" key="1">
    <source>
        <dbReference type="SAM" id="MobiDB-lite"/>
    </source>
</evidence>
<reference evidence="3" key="1">
    <citation type="submission" date="2011-08" db="EMBL/GenBank/DDBJ databases">
        <authorList>
            <person name="Rombauts S."/>
        </authorList>
    </citation>
    <scope>NUCLEOTIDE SEQUENCE</scope>
    <source>
        <strain evidence="3">London</strain>
    </source>
</reference>
<dbReference type="HOGENOM" id="CLU_1637574_0_0_1"/>